<gene>
    <name evidence="2" type="ORF">NKR19_g3371</name>
</gene>
<dbReference type="EMBL" id="JANBVN010000037">
    <property type="protein sequence ID" value="KAJ9158359.1"/>
    <property type="molecule type" value="Genomic_DNA"/>
</dbReference>
<comment type="caution">
    <text evidence="2">The sequence shown here is derived from an EMBL/GenBank/DDBJ whole genome shotgun (WGS) entry which is preliminary data.</text>
</comment>
<keyword evidence="1" id="KW-0469">Meiosis</keyword>
<proteinExistence type="predicted"/>
<dbReference type="GO" id="GO:0051321">
    <property type="term" value="P:meiotic cell cycle"/>
    <property type="evidence" value="ECO:0007669"/>
    <property type="project" value="UniProtKB-KW"/>
</dbReference>
<evidence type="ECO:0000313" key="3">
    <source>
        <dbReference type="Proteomes" id="UP001174691"/>
    </source>
</evidence>
<sequence length="961" mass="107767">MPSNTLAPRETQLGTSRSKRLQALLDFAASLQTCLSTSSPASLVDGQLLESLQSHVRTLHATCQKPSHPFSDNEELDKLGTLIWNLSTRLIRDTDGTSASPERRKLPVYARVFAFHLLEAAQHPGKANSGNKVRLMRLALKAGRSAIEGSELEMAGFVLQKGADYVTHLDEHRNSLGADDAKDLRGLEAEYYVLRTALSWKEDRLDVAEHMYNKGHLIDQSLDPYYAEKLADVLYEVGKDMNMKKDFQMAVKWLDRAQDIINSHDLEQLSREALELRTAIMQAHITALMNLETAEGFRKADNLIVFLQSEMGTTMVVLLLKLELLTKAPAEIFDSNEYAAILSQMIACFAQKDSAMDLAGQSPGDPDFRLIIHHIGKLHDKKPELGCAVLDEFILAISKSDHDEWIARLVTKRIWMATYSANSTESIKAAEAALSCIQKPLGADATVAAQTLIWKTLESVYHKQKFDVAERWSQLAMHRIFENTGPLNRAKIERKHLLCALAQNNIDGARSVYHSMSEESQKEPRTLYLMYKIAVRSDDREEATRCLEGISKALEPIEYLYACCLDAQDAPHRDFAIEALSKLLEKNEHSPSSPVHLPALLRCTVRLMAKDLEGREDETNSREAVQKLCGVFSEVVTHIQRELKDSKGNKLFDINELDWFARNAYNLGIKHLDAWDVSSTIEILTSCNAIMSHFPPDISSDTSADIALKAVFNNFIISSALVARARAQDNIEDQLQDYLRMRKHIASFDASLPAQLPALVEACRADMLSKLACLLTFDFEGALALKSYDDLCPIVRKCADSCCSAARLSLQAMADCLLRHHQPPAPTQTVYSALRAIINSLSVLPPGGGGGMDHVKLSRYMRCLFQVTLPFDDALALDLTREYVDIMEGAVAQKVPPPWEETEWLAVSAFNHAVDCYWGKRDDDCRRWAFRAFEMAHLMGDGGRLEELLHGRFMELRFDRE</sequence>
<organism evidence="2 3">
    <name type="scientific">Coniochaeta hoffmannii</name>
    <dbReference type="NCBI Taxonomy" id="91930"/>
    <lineage>
        <taxon>Eukaryota</taxon>
        <taxon>Fungi</taxon>
        <taxon>Dikarya</taxon>
        <taxon>Ascomycota</taxon>
        <taxon>Pezizomycotina</taxon>
        <taxon>Sordariomycetes</taxon>
        <taxon>Sordariomycetidae</taxon>
        <taxon>Coniochaetales</taxon>
        <taxon>Coniochaetaceae</taxon>
        <taxon>Coniochaeta</taxon>
    </lineage>
</organism>
<dbReference type="PANTHER" id="PTHR40375:SF2">
    <property type="entry name" value="SPORULATION-SPECIFIC PROTEIN 22"/>
    <property type="match status" value="1"/>
</dbReference>
<evidence type="ECO:0000256" key="1">
    <source>
        <dbReference type="ARBA" id="ARBA00023254"/>
    </source>
</evidence>
<dbReference type="InterPro" id="IPR039057">
    <property type="entry name" value="Spo22/ZIP4"/>
</dbReference>
<dbReference type="GO" id="GO:0090173">
    <property type="term" value="P:regulation of synaptonemal complex assembly"/>
    <property type="evidence" value="ECO:0007669"/>
    <property type="project" value="InterPro"/>
</dbReference>
<dbReference type="AlphaFoldDB" id="A0AA38RW44"/>
<accession>A0AA38RW44</accession>
<dbReference type="InterPro" id="IPR013940">
    <property type="entry name" value="Spo22/ZIP4/TEX11"/>
</dbReference>
<protein>
    <submittedName>
        <fullName evidence="2">Meiosis protein SPO22/ZIP4 like-domain-containing protein</fullName>
    </submittedName>
</protein>
<keyword evidence="3" id="KW-1185">Reference proteome</keyword>
<dbReference type="PANTHER" id="PTHR40375">
    <property type="entry name" value="SPORULATION-SPECIFIC PROTEIN 22"/>
    <property type="match status" value="1"/>
</dbReference>
<reference evidence="2" key="1">
    <citation type="submission" date="2022-07" db="EMBL/GenBank/DDBJ databases">
        <title>Fungi with potential for degradation of polypropylene.</title>
        <authorList>
            <person name="Gostincar C."/>
        </authorList>
    </citation>
    <scope>NUCLEOTIDE SEQUENCE</scope>
    <source>
        <strain evidence="2">EXF-13287</strain>
    </source>
</reference>
<dbReference type="Pfam" id="PF08631">
    <property type="entry name" value="SPO22"/>
    <property type="match status" value="1"/>
</dbReference>
<name>A0AA38RW44_9PEZI</name>
<evidence type="ECO:0000313" key="2">
    <source>
        <dbReference type="EMBL" id="KAJ9158359.1"/>
    </source>
</evidence>
<dbReference type="Proteomes" id="UP001174691">
    <property type="component" value="Unassembled WGS sequence"/>
</dbReference>